<sequence length="252" mass="25726">MQNQGVSVGQTVFVFFAGLVTALATGLGALPFVFGRRFTNTWLGPANALAGGVMLGASAALLIEGADRNAWRTVLGVALGVVFIAVTAKLLGGHDDLELGSLRGADAQRALLIVGVMTVHSGAEGIGVGASFGPSQTFGIIIALAIALQNIPEGLAISLVLVPRGTRVRSAAWWSIFSSLPQPLLAVPAYLFVATFAGVLPAALGFAAGAMVWMVMDELIPDALEHSSRASVAGVTTVSFGAMLALELLVSS</sequence>
<dbReference type="InterPro" id="IPR003689">
    <property type="entry name" value="ZIP"/>
</dbReference>
<evidence type="ECO:0000256" key="4">
    <source>
        <dbReference type="ARBA" id="ARBA00023136"/>
    </source>
</evidence>
<organism evidence="6">
    <name type="scientific">freshwater metagenome</name>
    <dbReference type="NCBI Taxonomy" id="449393"/>
    <lineage>
        <taxon>unclassified sequences</taxon>
        <taxon>metagenomes</taxon>
        <taxon>ecological metagenomes</taxon>
    </lineage>
</organism>
<dbReference type="GO" id="GO:0005385">
    <property type="term" value="F:zinc ion transmembrane transporter activity"/>
    <property type="evidence" value="ECO:0007669"/>
    <property type="project" value="TreeGrafter"/>
</dbReference>
<evidence type="ECO:0000256" key="1">
    <source>
        <dbReference type="ARBA" id="ARBA00004141"/>
    </source>
</evidence>
<proteinExistence type="predicted"/>
<feature type="transmembrane region" description="Helical" evidence="5">
    <location>
        <begin position="228"/>
        <end position="250"/>
    </location>
</feature>
<keyword evidence="3 5" id="KW-1133">Transmembrane helix</keyword>
<dbReference type="EMBL" id="CAEZXP010000001">
    <property type="protein sequence ID" value="CAB4691990.1"/>
    <property type="molecule type" value="Genomic_DNA"/>
</dbReference>
<accession>A0A6J6NYF7</accession>
<keyword evidence="2 5" id="KW-0812">Transmembrane</keyword>
<feature type="transmembrane region" description="Helical" evidence="5">
    <location>
        <begin position="183"/>
        <end position="216"/>
    </location>
</feature>
<feature type="transmembrane region" description="Helical" evidence="5">
    <location>
        <begin position="12"/>
        <end position="34"/>
    </location>
</feature>
<evidence type="ECO:0000256" key="5">
    <source>
        <dbReference type="SAM" id="Phobius"/>
    </source>
</evidence>
<dbReference type="PANTHER" id="PTHR11040:SF70">
    <property type="entry name" value="OS05G0316100 PROTEIN"/>
    <property type="match status" value="1"/>
</dbReference>
<feature type="transmembrane region" description="Helical" evidence="5">
    <location>
        <begin position="46"/>
        <end position="63"/>
    </location>
</feature>
<gene>
    <name evidence="6" type="ORF">UFOPK2399_00783</name>
</gene>
<evidence type="ECO:0000313" key="6">
    <source>
        <dbReference type="EMBL" id="CAB4691990.1"/>
    </source>
</evidence>
<feature type="transmembrane region" description="Helical" evidence="5">
    <location>
        <begin position="138"/>
        <end position="162"/>
    </location>
</feature>
<evidence type="ECO:0000256" key="3">
    <source>
        <dbReference type="ARBA" id="ARBA00022989"/>
    </source>
</evidence>
<protein>
    <submittedName>
        <fullName evidence="6">Unannotated protein</fullName>
    </submittedName>
</protein>
<dbReference type="PANTHER" id="PTHR11040">
    <property type="entry name" value="ZINC/IRON TRANSPORTER"/>
    <property type="match status" value="1"/>
</dbReference>
<name>A0A6J6NYF7_9ZZZZ</name>
<dbReference type="GO" id="GO:0016020">
    <property type="term" value="C:membrane"/>
    <property type="evidence" value="ECO:0007669"/>
    <property type="project" value="UniProtKB-SubCell"/>
</dbReference>
<evidence type="ECO:0000256" key="2">
    <source>
        <dbReference type="ARBA" id="ARBA00022692"/>
    </source>
</evidence>
<dbReference type="Pfam" id="PF02535">
    <property type="entry name" value="Zip"/>
    <property type="match status" value="1"/>
</dbReference>
<feature type="transmembrane region" description="Helical" evidence="5">
    <location>
        <begin position="69"/>
        <end position="91"/>
    </location>
</feature>
<keyword evidence="4 5" id="KW-0472">Membrane</keyword>
<reference evidence="6" key="1">
    <citation type="submission" date="2020-05" db="EMBL/GenBank/DDBJ databases">
        <authorList>
            <person name="Chiriac C."/>
            <person name="Salcher M."/>
            <person name="Ghai R."/>
            <person name="Kavagutti S V."/>
        </authorList>
    </citation>
    <scope>NUCLEOTIDE SEQUENCE</scope>
</reference>
<comment type="subcellular location">
    <subcellularLocation>
        <location evidence="1">Membrane</location>
        <topology evidence="1">Multi-pass membrane protein</topology>
    </subcellularLocation>
</comment>
<dbReference type="AlphaFoldDB" id="A0A6J6NYF7"/>